<dbReference type="EMBL" id="CP032125">
    <property type="protein sequence ID" value="AXX97487.1"/>
    <property type="molecule type" value="Genomic_DNA"/>
</dbReference>
<dbReference type="InterPro" id="IPR037035">
    <property type="entry name" value="GK-like_C_sf"/>
</dbReference>
<dbReference type="InterPro" id="IPR038614">
    <property type="entry name" value="GK_N_sf"/>
</dbReference>
<feature type="domain" description="MOFRL-associated" evidence="2">
    <location>
        <begin position="9"/>
        <end position="232"/>
    </location>
</feature>
<dbReference type="GO" id="GO:0005737">
    <property type="term" value="C:cytoplasm"/>
    <property type="evidence" value="ECO:0007669"/>
    <property type="project" value="TreeGrafter"/>
</dbReference>
<feature type="domain" description="MOFRL" evidence="1">
    <location>
        <begin position="293"/>
        <end position="399"/>
    </location>
</feature>
<dbReference type="InterPro" id="IPR025286">
    <property type="entry name" value="MOFRL_assoc_dom"/>
</dbReference>
<dbReference type="PANTHER" id="PTHR12227:SF0">
    <property type="entry name" value="GLYCERATE KINASE"/>
    <property type="match status" value="1"/>
</dbReference>
<dbReference type="Gene3D" id="3.40.1480.10">
    <property type="entry name" value="MOFRL domain"/>
    <property type="match status" value="1"/>
</dbReference>
<dbReference type="AlphaFoldDB" id="A0A347UF59"/>
<evidence type="ECO:0000259" key="2">
    <source>
        <dbReference type="Pfam" id="PF13660"/>
    </source>
</evidence>
<evidence type="ECO:0000259" key="1">
    <source>
        <dbReference type="Pfam" id="PF05161"/>
    </source>
</evidence>
<dbReference type="KEGG" id="pamo:BAR1_05765"/>
<organism evidence="3 4">
    <name type="scientific">Profundibacter amoris</name>
    <dbReference type="NCBI Taxonomy" id="2171755"/>
    <lineage>
        <taxon>Bacteria</taxon>
        <taxon>Pseudomonadati</taxon>
        <taxon>Pseudomonadota</taxon>
        <taxon>Alphaproteobacteria</taxon>
        <taxon>Rhodobacterales</taxon>
        <taxon>Paracoccaceae</taxon>
        <taxon>Profundibacter</taxon>
    </lineage>
</organism>
<gene>
    <name evidence="3" type="ORF">BAR1_05765</name>
</gene>
<dbReference type="PANTHER" id="PTHR12227">
    <property type="entry name" value="GLYCERATE KINASE"/>
    <property type="match status" value="1"/>
</dbReference>
<dbReference type="Pfam" id="PF13660">
    <property type="entry name" value="DUF4147"/>
    <property type="match status" value="1"/>
</dbReference>
<dbReference type="OrthoDB" id="9766552at2"/>
<dbReference type="Pfam" id="PF05161">
    <property type="entry name" value="MOFRL"/>
    <property type="match status" value="1"/>
</dbReference>
<dbReference type="SUPFAM" id="SSF82544">
    <property type="entry name" value="GckA/TtuD-like"/>
    <property type="match status" value="1"/>
</dbReference>
<proteinExistence type="predicted"/>
<dbReference type="InterPro" id="IPR007835">
    <property type="entry name" value="MOFRL"/>
</dbReference>
<keyword evidence="4" id="KW-1185">Reference proteome</keyword>
<protein>
    <submittedName>
        <fullName evidence="3">DUF4147 domain-containing protein</fullName>
    </submittedName>
</protein>
<dbReference type="GO" id="GO:0008887">
    <property type="term" value="F:glycerate kinase activity"/>
    <property type="evidence" value="ECO:0007669"/>
    <property type="project" value="InterPro"/>
</dbReference>
<dbReference type="Proteomes" id="UP000261704">
    <property type="component" value="Chromosome"/>
</dbReference>
<accession>A0A347UF59</accession>
<evidence type="ECO:0000313" key="4">
    <source>
        <dbReference type="Proteomes" id="UP000261704"/>
    </source>
</evidence>
<name>A0A347UF59_9RHOB</name>
<sequence>MGGVMREAALEIFRAGVAAADPYQAVDKALRANPVAASGKLLVLAVGKAAMRMAQAAMVHSFNAETIVITNYENAQDVDYAKVFAAGHPVPDEGGAKAARHVITKLQALGQGDQVLALISGGGSALMPAPPEGISLQDKAEVNRLLLSCGADIGDMNLVRQQISTLKGGGLLRIAAPAQVRALILSDVVGDDLRLIASGPTVAPVGPREQAVEMMKSYAVWKDLPASVQMHLSMLAPDLPPLPQAENQLVGSNPISVAAMKQAAGTATVHPDPLIGDVAQAAEIILKSGKGTTLFGGETTVKLTGTGLGGRNQELALRVALLAEQQGWGDDWVFLSGGTDGRDGPCDAAGGIVDGGTLKRIRDAGISPKDMLANNDSYHALQAAGDLLITGATGTNVADLQVLIRR</sequence>
<evidence type="ECO:0000313" key="3">
    <source>
        <dbReference type="EMBL" id="AXX97487.1"/>
    </source>
</evidence>
<reference evidence="3 4" key="1">
    <citation type="submission" date="2018-09" db="EMBL/GenBank/DDBJ databases">
        <title>Profundibacter amoris BAR1 gen. nov., sp. nov., a new member of the Roseobacter clade isolated at Lokis Castle Vent Field on the Arctic Mid-Oceanic Ridge.</title>
        <authorList>
            <person name="Le Moine Bauer S."/>
            <person name="Sjoeberg A.G."/>
            <person name="L'Haridon S."/>
            <person name="Stokke R."/>
            <person name="Roalkvam I."/>
            <person name="Steen I.H."/>
            <person name="Dahle H."/>
        </authorList>
    </citation>
    <scope>NUCLEOTIDE SEQUENCE [LARGE SCALE GENOMIC DNA]</scope>
    <source>
        <strain evidence="3 4">BAR1</strain>
    </source>
</reference>
<dbReference type="Gene3D" id="3.40.50.10180">
    <property type="entry name" value="Glycerate kinase, MOFRL-like N-terminal domain"/>
    <property type="match status" value="1"/>
</dbReference>
<dbReference type="InterPro" id="IPR039760">
    <property type="entry name" value="MOFRL_protein"/>
</dbReference>